<reference evidence="2 3" key="1">
    <citation type="submission" date="2020-12" db="EMBL/GenBank/DDBJ databases">
        <title>Metabolic potential, ecology and presence of endohyphal bacteria is reflected in genomic diversity of Mucoromycotina.</title>
        <authorList>
            <person name="Muszewska A."/>
            <person name="Okrasinska A."/>
            <person name="Steczkiewicz K."/>
            <person name="Drgas O."/>
            <person name="Orlowska M."/>
            <person name="Perlinska-Lenart U."/>
            <person name="Aleksandrzak-Piekarczyk T."/>
            <person name="Szatraj K."/>
            <person name="Zielenkiewicz U."/>
            <person name="Pilsyk S."/>
            <person name="Malc E."/>
            <person name="Mieczkowski P."/>
            <person name="Kruszewska J.S."/>
            <person name="Biernat P."/>
            <person name="Pawlowska J."/>
        </authorList>
    </citation>
    <scope>NUCLEOTIDE SEQUENCE [LARGE SCALE GENOMIC DNA]</scope>
    <source>
        <strain evidence="2 3">CBS 142.35</strain>
    </source>
</reference>
<keyword evidence="3" id="KW-1185">Reference proteome</keyword>
<dbReference type="EMBL" id="JAEPRB010000137">
    <property type="protein sequence ID" value="KAG2220557.1"/>
    <property type="molecule type" value="Genomic_DNA"/>
</dbReference>
<feature type="compositionally biased region" description="Basic and acidic residues" evidence="1">
    <location>
        <begin position="147"/>
        <end position="159"/>
    </location>
</feature>
<sequence>MTVQHQQQCKSLPGSTVFSRGFTNRRYSKQSRRKLSYRQGKVYDTSTPVISEQINSNQQQSPILNFLKHRNYLFTPSSQQVEQETEKKVFWKHRRISSSLSFEKKFHNQKSYWKHSASFTIPRKMTSYQKFTTRIRPMVESMQSLSKRREDEHKQENYRSTEAPILLPKHRKDEDTLENYRSTEASILLSEEYSLLEEIERLKKINLSPLPQQNLNLIPIIDSRKKKESLEKETNQSTLEENCSQKWMDNKNQSEKEKENNLLPKSMDNNIQEESESHRRQSMESTESQDSFYTAVSTSTIKLSQSLKKHLKSNTVKQESETCQDS</sequence>
<protein>
    <submittedName>
        <fullName evidence="2">Uncharacterized protein</fullName>
    </submittedName>
</protein>
<evidence type="ECO:0000256" key="1">
    <source>
        <dbReference type="SAM" id="MobiDB-lite"/>
    </source>
</evidence>
<gene>
    <name evidence="2" type="ORF">INT45_004163</name>
</gene>
<dbReference type="AlphaFoldDB" id="A0A8H7S2H9"/>
<accession>A0A8H7S2H9</accession>
<evidence type="ECO:0000313" key="3">
    <source>
        <dbReference type="Proteomes" id="UP000646827"/>
    </source>
</evidence>
<organism evidence="2 3">
    <name type="scientific">Circinella minor</name>
    <dbReference type="NCBI Taxonomy" id="1195481"/>
    <lineage>
        <taxon>Eukaryota</taxon>
        <taxon>Fungi</taxon>
        <taxon>Fungi incertae sedis</taxon>
        <taxon>Mucoromycota</taxon>
        <taxon>Mucoromycotina</taxon>
        <taxon>Mucoromycetes</taxon>
        <taxon>Mucorales</taxon>
        <taxon>Lichtheimiaceae</taxon>
        <taxon>Circinella</taxon>
    </lineage>
</organism>
<evidence type="ECO:0000313" key="2">
    <source>
        <dbReference type="EMBL" id="KAG2220557.1"/>
    </source>
</evidence>
<feature type="compositionally biased region" description="Polar residues" evidence="1">
    <location>
        <begin position="283"/>
        <end position="301"/>
    </location>
</feature>
<feature type="compositionally biased region" description="Polar residues" evidence="1">
    <location>
        <begin position="235"/>
        <end position="247"/>
    </location>
</feature>
<feature type="region of interest" description="Disordered" evidence="1">
    <location>
        <begin position="226"/>
        <end position="326"/>
    </location>
</feature>
<comment type="caution">
    <text evidence="2">The sequence shown here is derived from an EMBL/GenBank/DDBJ whole genome shotgun (WGS) entry which is preliminary data.</text>
</comment>
<dbReference type="OrthoDB" id="10438021at2759"/>
<feature type="region of interest" description="Disordered" evidence="1">
    <location>
        <begin position="142"/>
        <end position="176"/>
    </location>
</feature>
<dbReference type="Proteomes" id="UP000646827">
    <property type="component" value="Unassembled WGS sequence"/>
</dbReference>
<name>A0A8H7S2H9_9FUNG</name>
<proteinExistence type="predicted"/>
<feature type="compositionally biased region" description="Basic and acidic residues" evidence="1">
    <location>
        <begin position="248"/>
        <end position="260"/>
    </location>
</feature>
<feature type="compositionally biased region" description="Polar residues" evidence="1">
    <location>
        <begin position="314"/>
        <end position="326"/>
    </location>
</feature>